<protein>
    <submittedName>
        <fullName evidence="3">Uncharacterized protein</fullName>
    </submittedName>
</protein>
<feature type="compositionally biased region" description="Low complexity" evidence="1">
    <location>
        <begin position="148"/>
        <end position="173"/>
    </location>
</feature>
<dbReference type="Proteomes" id="UP000182658">
    <property type="component" value="Unassembled WGS sequence"/>
</dbReference>
<proteinExistence type="predicted"/>
<evidence type="ECO:0000256" key="1">
    <source>
        <dbReference type="SAM" id="MobiDB-lite"/>
    </source>
</evidence>
<feature type="compositionally biased region" description="Polar residues" evidence="1">
    <location>
        <begin position="135"/>
        <end position="147"/>
    </location>
</feature>
<keyword evidence="4" id="KW-1185">Reference proteome</keyword>
<feature type="chain" id="PRO_5012136850" evidence="2">
    <location>
        <begin position="21"/>
        <end position="296"/>
    </location>
</feature>
<reference evidence="3 4" key="1">
    <citation type="submission" date="2016-10" db="EMBL/GenBank/DDBJ databases">
        <title>Draft genome sequence of Coniochaeta ligniaria NRRL30616, a lignocellulolytic fungus for bioabatement of inhibitors in plant biomass hydrolysates.</title>
        <authorList>
            <consortium name="DOE Joint Genome Institute"/>
            <person name="Jimenez D.J."/>
            <person name="Hector R.E."/>
            <person name="Riley R."/>
            <person name="Sun H."/>
            <person name="Grigoriev I.V."/>
            <person name="Van Elsas J.D."/>
            <person name="Nichols N.N."/>
        </authorList>
    </citation>
    <scope>NUCLEOTIDE SEQUENCE [LARGE SCALE GENOMIC DNA]</scope>
    <source>
        <strain evidence="3 4">NRRL 30616</strain>
    </source>
</reference>
<feature type="signal peptide" evidence="2">
    <location>
        <begin position="1"/>
        <end position="20"/>
    </location>
</feature>
<sequence length="296" mass="29629">MLAKIITFWAVAVLATIVAAVDTPTPRLTLSNCPSWVPECKSNSAFPFFTPAPTPTGDVFPTTANRFAPPVNDEYVIAGRAVDVENRADSILILEPTVIEEGGESVTIYHSLSFPVTVTQTVFLSSAETPGASESVASVSNSGYPSASESETTTSSTTTSVTSTTWQTQTTSVPASGSWTPGASTTTPETATTSSASLSETPTTPTGPSSVPSEVTSWATETSSASTLVTATSSPTTASASHSSSTSGTASDSSSSGTPSHPSASATASSQASSGRVAKAGGAVLAGLGGMIVLLG</sequence>
<dbReference type="OrthoDB" id="5245421at2759"/>
<evidence type="ECO:0000313" key="4">
    <source>
        <dbReference type="Proteomes" id="UP000182658"/>
    </source>
</evidence>
<feature type="compositionally biased region" description="Low complexity" evidence="1">
    <location>
        <begin position="180"/>
        <end position="274"/>
    </location>
</feature>
<dbReference type="AlphaFoldDB" id="A0A1J7JSN7"/>
<accession>A0A1J7JSN7</accession>
<dbReference type="InParanoid" id="A0A1J7JSN7"/>
<keyword evidence="2" id="KW-0732">Signal</keyword>
<organism evidence="3 4">
    <name type="scientific">Coniochaeta ligniaria NRRL 30616</name>
    <dbReference type="NCBI Taxonomy" id="1408157"/>
    <lineage>
        <taxon>Eukaryota</taxon>
        <taxon>Fungi</taxon>
        <taxon>Dikarya</taxon>
        <taxon>Ascomycota</taxon>
        <taxon>Pezizomycotina</taxon>
        <taxon>Sordariomycetes</taxon>
        <taxon>Sordariomycetidae</taxon>
        <taxon>Coniochaetales</taxon>
        <taxon>Coniochaetaceae</taxon>
        <taxon>Coniochaeta</taxon>
    </lineage>
</organism>
<gene>
    <name evidence="3" type="ORF">CONLIGDRAFT_678774</name>
</gene>
<feature type="region of interest" description="Disordered" evidence="1">
    <location>
        <begin position="129"/>
        <end position="274"/>
    </location>
</feature>
<evidence type="ECO:0000256" key="2">
    <source>
        <dbReference type="SAM" id="SignalP"/>
    </source>
</evidence>
<name>A0A1J7JSN7_9PEZI</name>
<dbReference type="EMBL" id="KV875095">
    <property type="protein sequence ID" value="OIW32372.1"/>
    <property type="molecule type" value="Genomic_DNA"/>
</dbReference>
<evidence type="ECO:0000313" key="3">
    <source>
        <dbReference type="EMBL" id="OIW32372.1"/>
    </source>
</evidence>